<dbReference type="FunFam" id="1.10.472.10:FF:000001">
    <property type="entry name" value="G2/mitotic-specific cyclin"/>
    <property type="match status" value="1"/>
</dbReference>
<dbReference type="SMART" id="SM01332">
    <property type="entry name" value="Cyclin_C"/>
    <property type="match status" value="1"/>
</dbReference>
<feature type="non-terminal residue" evidence="9">
    <location>
        <position position="1"/>
    </location>
</feature>
<evidence type="ECO:0000256" key="6">
    <source>
        <dbReference type="SAM" id="MobiDB-lite"/>
    </source>
</evidence>
<name>W4JR35_HETIT</name>
<feature type="region of interest" description="Disordered" evidence="6">
    <location>
        <begin position="226"/>
        <end position="245"/>
    </location>
</feature>
<protein>
    <submittedName>
        <fullName evidence="9">Uncharacterized protein</fullName>
    </submittedName>
</protein>
<dbReference type="CDD" id="cd20512">
    <property type="entry name" value="CYCLIN_CLBs_yeast_rpt2"/>
    <property type="match status" value="1"/>
</dbReference>
<feature type="domain" description="Cyclin-like" evidence="7">
    <location>
        <begin position="349"/>
        <end position="433"/>
    </location>
</feature>
<dbReference type="InterPro" id="IPR039361">
    <property type="entry name" value="Cyclin"/>
</dbReference>
<keyword evidence="10" id="KW-1185">Reference proteome</keyword>
<evidence type="ECO:0000256" key="1">
    <source>
        <dbReference type="ARBA" id="ARBA00022618"/>
    </source>
</evidence>
<evidence type="ECO:0000259" key="8">
    <source>
        <dbReference type="SMART" id="SM01332"/>
    </source>
</evidence>
<dbReference type="InterPro" id="IPR048258">
    <property type="entry name" value="Cyclins_cyclin-box"/>
</dbReference>
<feature type="region of interest" description="Disordered" evidence="6">
    <location>
        <begin position="141"/>
        <end position="216"/>
    </location>
</feature>
<dbReference type="Proteomes" id="UP000030671">
    <property type="component" value="Unassembled WGS sequence"/>
</dbReference>
<keyword evidence="2 4" id="KW-0195">Cyclin</keyword>
<evidence type="ECO:0000256" key="2">
    <source>
        <dbReference type="ARBA" id="ARBA00023127"/>
    </source>
</evidence>
<evidence type="ECO:0000256" key="3">
    <source>
        <dbReference type="ARBA" id="ARBA00023306"/>
    </source>
</evidence>
<dbReference type="GO" id="GO:0016538">
    <property type="term" value="F:cyclin-dependent protein serine/threonine kinase regulator activity"/>
    <property type="evidence" value="ECO:0007669"/>
    <property type="project" value="InterPro"/>
</dbReference>
<dbReference type="AlphaFoldDB" id="W4JR35"/>
<dbReference type="STRING" id="747525.W4JR35"/>
<proteinExistence type="inferred from homology"/>
<dbReference type="OrthoDB" id="5590282at2759"/>
<dbReference type="FunCoup" id="W4JR35">
    <property type="interactions" value="682"/>
</dbReference>
<keyword evidence="3" id="KW-0131">Cell cycle</keyword>
<dbReference type="GO" id="GO:0044772">
    <property type="term" value="P:mitotic cell cycle phase transition"/>
    <property type="evidence" value="ECO:0007669"/>
    <property type="project" value="InterPro"/>
</dbReference>
<feature type="compositionally biased region" description="Low complexity" evidence="6">
    <location>
        <begin position="144"/>
        <end position="158"/>
    </location>
</feature>
<dbReference type="GeneID" id="20669080"/>
<feature type="region of interest" description="Disordered" evidence="6">
    <location>
        <begin position="1"/>
        <end position="111"/>
    </location>
</feature>
<dbReference type="GO" id="GO:0051301">
    <property type="term" value="P:cell division"/>
    <property type="evidence" value="ECO:0007669"/>
    <property type="project" value="UniProtKB-KW"/>
</dbReference>
<dbReference type="InterPro" id="IPR036915">
    <property type="entry name" value="Cyclin-like_sf"/>
</dbReference>
<dbReference type="HOGENOM" id="CLU_020695_10_1_1"/>
<feature type="domain" description="Cyclin-like" evidence="7">
    <location>
        <begin position="446"/>
        <end position="527"/>
    </location>
</feature>
<dbReference type="PANTHER" id="PTHR10177">
    <property type="entry name" value="CYCLINS"/>
    <property type="match status" value="1"/>
</dbReference>
<gene>
    <name evidence="9" type="ORF">HETIRDRAFT_245294</name>
</gene>
<evidence type="ECO:0000259" key="7">
    <source>
        <dbReference type="SMART" id="SM00385"/>
    </source>
</evidence>
<dbReference type="RefSeq" id="XP_009552161.1">
    <property type="nucleotide sequence ID" value="XM_009553866.1"/>
</dbReference>
<evidence type="ECO:0000313" key="10">
    <source>
        <dbReference type="Proteomes" id="UP000030671"/>
    </source>
</evidence>
<dbReference type="SMART" id="SM00385">
    <property type="entry name" value="CYCLIN"/>
    <property type="match status" value="2"/>
</dbReference>
<dbReference type="KEGG" id="hir:HETIRDRAFT_245294"/>
<dbReference type="Pfam" id="PF02984">
    <property type="entry name" value="Cyclin_C"/>
    <property type="match status" value="1"/>
</dbReference>
<feature type="coiled-coil region" evidence="5">
    <location>
        <begin position="249"/>
        <end position="288"/>
    </location>
</feature>
<dbReference type="eggNOG" id="KOG0653">
    <property type="taxonomic scope" value="Eukaryota"/>
</dbReference>
<dbReference type="CDD" id="cd20568">
    <property type="entry name" value="CYCLIN_CLBs_yeast_rpt1"/>
    <property type="match status" value="1"/>
</dbReference>
<feature type="compositionally biased region" description="Low complexity" evidence="6">
    <location>
        <begin position="194"/>
        <end position="204"/>
    </location>
</feature>
<dbReference type="Gene3D" id="1.10.472.10">
    <property type="entry name" value="Cyclin-like"/>
    <property type="match status" value="2"/>
</dbReference>
<dbReference type="InterPro" id="IPR004367">
    <property type="entry name" value="Cyclin_C-dom"/>
</dbReference>
<dbReference type="InterPro" id="IPR013763">
    <property type="entry name" value="Cyclin-like_dom"/>
</dbReference>
<organism evidence="9 10">
    <name type="scientific">Heterobasidion irregulare (strain TC 32-1)</name>
    <dbReference type="NCBI Taxonomy" id="747525"/>
    <lineage>
        <taxon>Eukaryota</taxon>
        <taxon>Fungi</taxon>
        <taxon>Dikarya</taxon>
        <taxon>Basidiomycota</taxon>
        <taxon>Agaricomycotina</taxon>
        <taxon>Agaricomycetes</taxon>
        <taxon>Russulales</taxon>
        <taxon>Bondarzewiaceae</taxon>
        <taxon>Heterobasidion</taxon>
        <taxon>Heterobasidion annosum species complex</taxon>
    </lineage>
</organism>
<accession>W4JR35</accession>
<dbReference type="SUPFAM" id="SSF47954">
    <property type="entry name" value="Cyclin-like"/>
    <property type="match status" value="2"/>
</dbReference>
<dbReference type="InterPro" id="IPR006671">
    <property type="entry name" value="Cyclin_N"/>
</dbReference>
<dbReference type="InParanoid" id="W4JR35"/>
<feature type="compositionally biased region" description="Polar residues" evidence="6">
    <location>
        <begin position="45"/>
        <end position="55"/>
    </location>
</feature>
<reference evidence="9 10" key="1">
    <citation type="journal article" date="2012" name="New Phytol.">
        <title>Insight into trade-off between wood decay and parasitism from the genome of a fungal forest pathogen.</title>
        <authorList>
            <person name="Olson A."/>
            <person name="Aerts A."/>
            <person name="Asiegbu F."/>
            <person name="Belbahri L."/>
            <person name="Bouzid O."/>
            <person name="Broberg A."/>
            <person name="Canback B."/>
            <person name="Coutinho P.M."/>
            <person name="Cullen D."/>
            <person name="Dalman K."/>
            <person name="Deflorio G."/>
            <person name="van Diepen L.T."/>
            <person name="Dunand C."/>
            <person name="Duplessis S."/>
            <person name="Durling M."/>
            <person name="Gonthier P."/>
            <person name="Grimwood J."/>
            <person name="Fossdal C.G."/>
            <person name="Hansson D."/>
            <person name="Henrissat B."/>
            <person name="Hietala A."/>
            <person name="Himmelstrand K."/>
            <person name="Hoffmeister D."/>
            <person name="Hogberg N."/>
            <person name="James T.Y."/>
            <person name="Karlsson M."/>
            <person name="Kohler A."/>
            <person name="Kues U."/>
            <person name="Lee Y.H."/>
            <person name="Lin Y.C."/>
            <person name="Lind M."/>
            <person name="Lindquist E."/>
            <person name="Lombard V."/>
            <person name="Lucas S."/>
            <person name="Lunden K."/>
            <person name="Morin E."/>
            <person name="Murat C."/>
            <person name="Park J."/>
            <person name="Raffaello T."/>
            <person name="Rouze P."/>
            <person name="Salamov A."/>
            <person name="Schmutz J."/>
            <person name="Solheim H."/>
            <person name="Stahlberg J."/>
            <person name="Velez H."/>
            <person name="de Vries R.P."/>
            <person name="Wiebenga A."/>
            <person name="Woodward S."/>
            <person name="Yakovlev I."/>
            <person name="Garbelotto M."/>
            <person name="Martin F."/>
            <person name="Grigoriev I.V."/>
            <person name="Stenlid J."/>
        </authorList>
    </citation>
    <scope>NUCLEOTIDE SEQUENCE [LARGE SCALE GENOMIC DNA]</scope>
    <source>
        <strain evidence="9 10">TC 32-1</strain>
    </source>
</reference>
<dbReference type="EMBL" id="KI925465">
    <property type="protein sequence ID" value="ETW75924.1"/>
    <property type="molecule type" value="Genomic_DNA"/>
</dbReference>
<feature type="domain" description="Cyclin C-terminal" evidence="8">
    <location>
        <begin position="442"/>
        <end position="556"/>
    </location>
</feature>
<keyword evidence="1" id="KW-0132">Cell division</keyword>
<evidence type="ECO:0000256" key="5">
    <source>
        <dbReference type="SAM" id="Coils"/>
    </source>
</evidence>
<dbReference type="PROSITE" id="PS00292">
    <property type="entry name" value="CYCLINS"/>
    <property type="match status" value="1"/>
</dbReference>
<sequence>TRRVTRTTRTTVLKDENANARPRITTRAKPQSNSEVPVKAKISTRAISGTVSTRAKSVAKEVSSEQDSAAQGKRKRSAFGEVAGFPNNTRPKATALKGKSKEEAPAPANGKFDGIVLKQKASTTVAPAIPRQPLRTVLAPAPAPTRTSTRVTRASAAAGQHRGVKPTPVVLPPTDDAMAVDTPAFHPPPRRLGTKSSVTATTAKKVSEPAARRPLSHTVKVAPPEEDEAEANRVFKKRRTSSDVPDDHLAAVQEENEENDEALQQQEAQKAVQELSRHLEQIEREAEADPDDNWVDLDAEDASDPLMVSEYVVEIFQYLKEVEQTTMPKPNYMDNQRDLAWKMRGILTDWLIQVHMRFRLLPETLFLAVNLLDRFLSSRVVSLAKLQLVGITCMFIASKVEEIVAPSASNFLYCADSSYTEEEILQAEKYILKTLEWAVNFPNPIHFLRRISKADEYNVQVRTVGKYLLEVQCVEWRMVGTPPSLLAAAAIWLARLILGRDGWTPNLAHYSSYPESALVPTASLMLNYVLRPVRHPSFFKKYASKKYLKASTFVREWALQRWEQDEQVDLQAELPSLKALIRAARE</sequence>
<dbReference type="Pfam" id="PF00134">
    <property type="entry name" value="Cyclin_N"/>
    <property type="match status" value="1"/>
</dbReference>
<feature type="non-terminal residue" evidence="9">
    <location>
        <position position="586"/>
    </location>
</feature>
<evidence type="ECO:0000256" key="4">
    <source>
        <dbReference type="RuleBase" id="RU000383"/>
    </source>
</evidence>
<keyword evidence="5" id="KW-0175">Coiled coil</keyword>
<comment type="similarity">
    <text evidence="4">Belongs to the cyclin family.</text>
</comment>
<evidence type="ECO:0000313" key="9">
    <source>
        <dbReference type="EMBL" id="ETW75924.1"/>
    </source>
</evidence>